<organism evidence="2 3">
    <name type="scientific">Dendrobium chrysotoxum</name>
    <name type="common">Orchid</name>
    <dbReference type="NCBI Taxonomy" id="161865"/>
    <lineage>
        <taxon>Eukaryota</taxon>
        <taxon>Viridiplantae</taxon>
        <taxon>Streptophyta</taxon>
        <taxon>Embryophyta</taxon>
        <taxon>Tracheophyta</taxon>
        <taxon>Spermatophyta</taxon>
        <taxon>Magnoliopsida</taxon>
        <taxon>Liliopsida</taxon>
        <taxon>Asparagales</taxon>
        <taxon>Orchidaceae</taxon>
        <taxon>Epidendroideae</taxon>
        <taxon>Malaxideae</taxon>
        <taxon>Dendrobiinae</taxon>
        <taxon>Dendrobium</taxon>
    </lineage>
</organism>
<dbReference type="EMBL" id="JAGFBR010000011">
    <property type="protein sequence ID" value="KAH0459420.1"/>
    <property type="molecule type" value="Genomic_DNA"/>
</dbReference>
<evidence type="ECO:0000256" key="1">
    <source>
        <dbReference type="SAM" id="MobiDB-lite"/>
    </source>
</evidence>
<feature type="region of interest" description="Disordered" evidence="1">
    <location>
        <begin position="1"/>
        <end position="77"/>
    </location>
</feature>
<feature type="compositionally biased region" description="Pro residues" evidence="1">
    <location>
        <begin position="22"/>
        <end position="31"/>
    </location>
</feature>
<feature type="region of interest" description="Disordered" evidence="1">
    <location>
        <begin position="163"/>
        <end position="193"/>
    </location>
</feature>
<feature type="compositionally biased region" description="Polar residues" evidence="1">
    <location>
        <begin position="178"/>
        <end position="189"/>
    </location>
</feature>
<reference evidence="2 3" key="1">
    <citation type="journal article" date="2021" name="Hortic Res">
        <title>Chromosome-scale assembly of the Dendrobium chrysotoxum genome enhances the understanding of orchid evolution.</title>
        <authorList>
            <person name="Zhang Y."/>
            <person name="Zhang G.Q."/>
            <person name="Zhang D."/>
            <person name="Liu X.D."/>
            <person name="Xu X.Y."/>
            <person name="Sun W.H."/>
            <person name="Yu X."/>
            <person name="Zhu X."/>
            <person name="Wang Z.W."/>
            <person name="Zhao X."/>
            <person name="Zhong W.Y."/>
            <person name="Chen H."/>
            <person name="Yin W.L."/>
            <person name="Huang T."/>
            <person name="Niu S.C."/>
            <person name="Liu Z.J."/>
        </authorList>
    </citation>
    <scope>NUCLEOTIDE SEQUENCE [LARGE SCALE GENOMIC DNA]</scope>
    <source>
        <strain evidence="2">Lindl</strain>
    </source>
</reference>
<protein>
    <submittedName>
        <fullName evidence="2">Uncharacterized protein</fullName>
    </submittedName>
</protein>
<sequence length="211" mass="22915">MHCAAEPELPGQRRRFKARPIPSSPSLPVPPPERKLHSVAGEDVDVRPRTARPHDAATARHHRSHPQPHPGPHVVSVHRPRTRTCAPRLVLFLHPASHTETPNHIENLTGGSPDTAVAPSWSLRNHPPLIHVRIILFHGGCAGGASRYIDPTADHSRRELLAREDGRRTEGDGAGQRVVSQSGSSTDNVYGTAHGGEAWLGEGACGEVRRK</sequence>
<proteinExistence type="predicted"/>
<accession>A0AAV7GCB7</accession>
<feature type="compositionally biased region" description="Basic and acidic residues" evidence="1">
    <location>
        <begin position="44"/>
        <end position="58"/>
    </location>
</feature>
<evidence type="ECO:0000313" key="2">
    <source>
        <dbReference type="EMBL" id="KAH0459420.1"/>
    </source>
</evidence>
<keyword evidence="3" id="KW-1185">Reference proteome</keyword>
<evidence type="ECO:0000313" key="3">
    <source>
        <dbReference type="Proteomes" id="UP000775213"/>
    </source>
</evidence>
<comment type="caution">
    <text evidence="2">The sequence shown here is derived from an EMBL/GenBank/DDBJ whole genome shotgun (WGS) entry which is preliminary data.</text>
</comment>
<dbReference type="AlphaFoldDB" id="A0AAV7GCB7"/>
<gene>
    <name evidence="2" type="ORF">IEQ34_012234</name>
</gene>
<name>A0AAV7GCB7_DENCH</name>
<dbReference type="Proteomes" id="UP000775213">
    <property type="component" value="Unassembled WGS sequence"/>
</dbReference>